<feature type="signal peptide" evidence="1">
    <location>
        <begin position="1"/>
        <end position="27"/>
    </location>
</feature>
<accession>A0A0S2TEH1</accession>
<evidence type="ECO:0000313" key="2">
    <source>
        <dbReference type="EMBL" id="ALP53545.1"/>
    </source>
</evidence>
<keyword evidence="3" id="KW-1185">Reference proteome</keyword>
<dbReference type="PROSITE" id="PS51257">
    <property type="entry name" value="PROKAR_LIPOPROTEIN"/>
    <property type="match status" value="1"/>
</dbReference>
<gene>
    <name evidence="2" type="ORF">Tel_10570</name>
</gene>
<dbReference type="Pfam" id="PF06629">
    <property type="entry name" value="MipA"/>
    <property type="match status" value="1"/>
</dbReference>
<keyword evidence="1" id="KW-0732">Signal</keyword>
<reference evidence="2" key="1">
    <citation type="submission" date="2015-10" db="EMBL/GenBank/DDBJ databases">
        <title>Description of Candidatus Tenderia electrophaga gen. nov, sp. nov., an Uncultivated Electroautotroph from a Biocathode Enrichment.</title>
        <authorList>
            <person name="Eddie B.J."/>
            <person name="Malanoski A.P."/>
            <person name="Wang Z."/>
            <person name="Hall R.J."/>
            <person name="Oh S.D."/>
            <person name="Heiner C."/>
            <person name="Lin B."/>
            <person name="Strycharz-Glaven S.M."/>
        </authorList>
    </citation>
    <scope>NUCLEOTIDE SEQUENCE [LARGE SCALE GENOMIC DNA]</scope>
    <source>
        <strain evidence="2">NRL1</strain>
    </source>
</reference>
<dbReference type="EMBL" id="CP013099">
    <property type="protein sequence ID" value="ALP53545.1"/>
    <property type="molecule type" value="Genomic_DNA"/>
</dbReference>
<proteinExistence type="predicted"/>
<evidence type="ECO:0000256" key="1">
    <source>
        <dbReference type="SAM" id="SignalP"/>
    </source>
</evidence>
<name>A0A0S2TEH1_9GAMM</name>
<dbReference type="AlphaFoldDB" id="A0A0S2TEH1"/>
<sequence>MRSAKSCSNVFKVLPLALGLACSCAQAQQRPLWELGIGVAGLHLPYYRGSDSERGYLLPFPYIIYRGDFFKVDDEGIQGLLYSSDDLVLDLSLAGGVPVPSDQDGPRQGMPELAPTVEFGPSLEIRLWHEPRRKHRSLWLRLPLRAAYSVDGLDWTHEGWVFAPYLEYYRRPAAASDPEYSVSVGPIFSDDAYHDYFYGVKPVYVTAQRPAHEGRSGYSGSRLTLTASKTLGNLSVAAFLRLDTLKGASFSDSPLLEKHSYHVIGFAVSWILGRSDTLVHSP</sequence>
<evidence type="ECO:0008006" key="4">
    <source>
        <dbReference type="Google" id="ProtNLM"/>
    </source>
</evidence>
<evidence type="ECO:0000313" key="3">
    <source>
        <dbReference type="Proteomes" id="UP000055136"/>
    </source>
</evidence>
<dbReference type="STRING" id="1748243.Tel_10570"/>
<feature type="chain" id="PRO_5006604981" description="MipA/OmpV family protein" evidence="1">
    <location>
        <begin position="28"/>
        <end position="282"/>
    </location>
</feature>
<protein>
    <recommendedName>
        <fullName evidence="4">MipA/OmpV family protein</fullName>
    </recommendedName>
</protein>
<dbReference type="InterPro" id="IPR010583">
    <property type="entry name" value="MipA"/>
</dbReference>
<dbReference type="Proteomes" id="UP000055136">
    <property type="component" value="Chromosome"/>
</dbReference>
<dbReference type="KEGG" id="tee:Tel_10570"/>
<organism evidence="2 3">
    <name type="scientific">Candidatus Tenderia electrophaga</name>
    <dbReference type="NCBI Taxonomy" id="1748243"/>
    <lineage>
        <taxon>Bacteria</taxon>
        <taxon>Pseudomonadati</taxon>
        <taxon>Pseudomonadota</taxon>
        <taxon>Gammaproteobacteria</taxon>
        <taxon>Candidatus Tenderiales</taxon>
        <taxon>Candidatus Tenderiaceae</taxon>
        <taxon>Candidatus Tenderia</taxon>
    </lineage>
</organism>